<dbReference type="SUPFAM" id="SSF56925">
    <property type="entry name" value="OMPA-like"/>
    <property type="match status" value="1"/>
</dbReference>
<protein>
    <recommendedName>
        <fullName evidence="4">Outer membrane protein beta-barrel domain-containing protein</fullName>
    </recommendedName>
</protein>
<dbReference type="Proteomes" id="UP000019113">
    <property type="component" value="Unassembled WGS sequence"/>
</dbReference>
<feature type="chain" id="PRO_5009977420" description="Outer membrane protein beta-barrel domain-containing protein" evidence="1">
    <location>
        <begin position="34"/>
        <end position="257"/>
    </location>
</feature>
<evidence type="ECO:0000256" key="1">
    <source>
        <dbReference type="SAM" id="SignalP"/>
    </source>
</evidence>
<keyword evidence="3" id="KW-1185">Reference proteome</keyword>
<dbReference type="PATRIC" id="fig|1178482.3.peg.2171"/>
<comment type="caution">
    <text evidence="2">The sequence shown here is derived from an EMBL/GenBank/DDBJ whole genome shotgun (WGS) entry which is preliminary data.</text>
</comment>
<gene>
    <name evidence="2" type="ORF">BJB45_14990</name>
</gene>
<evidence type="ECO:0008006" key="4">
    <source>
        <dbReference type="Google" id="ProtNLM"/>
    </source>
</evidence>
<name>W1N8F0_9GAMM</name>
<dbReference type="InterPro" id="IPR011250">
    <property type="entry name" value="OMP/PagP_B-barrel"/>
</dbReference>
<dbReference type="eggNOG" id="COG2067">
    <property type="taxonomic scope" value="Bacteria"/>
</dbReference>
<dbReference type="STRING" id="1178482.AR456_01090"/>
<evidence type="ECO:0000313" key="2">
    <source>
        <dbReference type="EMBL" id="ERL51205.1"/>
    </source>
</evidence>
<reference evidence="2 3" key="1">
    <citation type="submission" date="2013-08" db="EMBL/GenBank/DDBJ databases">
        <title>draft genome of Halomonas huanghegensis, strain BJGMM-B45T.</title>
        <authorList>
            <person name="Miao C."/>
            <person name="Wan Y."/>
            <person name="Jin W."/>
        </authorList>
    </citation>
    <scope>NUCLEOTIDE SEQUENCE [LARGE SCALE GENOMIC DNA]</scope>
    <source>
        <strain evidence="2 3">BJGMM-B45</strain>
    </source>
</reference>
<proteinExistence type="predicted"/>
<dbReference type="RefSeq" id="WP_021819122.1">
    <property type="nucleotide sequence ID" value="NZ_AVBC01000033.1"/>
</dbReference>
<dbReference type="AlphaFoldDB" id="W1N8F0"/>
<dbReference type="Gene3D" id="2.40.160.20">
    <property type="match status" value="1"/>
</dbReference>
<dbReference type="EMBL" id="AVBC01000033">
    <property type="protein sequence ID" value="ERL51205.1"/>
    <property type="molecule type" value="Genomic_DNA"/>
</dbReference>
<evidence type="ECO:0000313" key="3">
    <source>
        <dbReference type="Proteomes" id="UP000019113"/>
    </source>
</evidence>
<sequence length="257" mass="28372">MKTRDRAVPINSRIVLYLTLLSGAMLATNSASAQQPETTASIYLWVTNVNEKLTNGAEVDIDNSTMLDNLDFAFEGNLEHRRGNWLYGFDVVYADVGKSENLDVPIDGGSVTADTDVNSSTTVLSGYAGYRLVKNRNWELYGTGGLRYANFDTTLKTDADDAGVSYRLDIEEDPTDVIVGLRGAYTIDQNWAFPFLVDVGGGGSDLTWQAYGAVSYSWGPNTVSGGYRYMNWQLDSDSKYLDEVTYEGPLLAYSFHF</sequence>
<keyword evidence="1" id="KW-0732">Signal</keyword>
<dbReference type="KEGG" id="hhu:AR456_01090"/>
<feature type="signal peptide" evidence="1">
    <location>
        <begin position="1"/>
        <end position="33"/>
    </location>
</feature>
<accession>W1N8F0</accession>
<dbReference type="OrthoDB" id="5725705at2"/>
<organism evidence="2 3">
    <name type="scientific">Halomonas huangheensis</name>
    <dbReference type="NCBI Taxonomy" id="1178482"/>
    <lineage>
        <taxon>Bacteria</taxon>
        <taxon>Pseudomonadati</taxon>
        <taxon>Pseudomonadota</taxon>
        <taxon>Gammaproteobacteria</taxon>
        <taxon>Oceanospirillales</taxon>
        <taxon>Halomonadaceae</taxon>
        <taxon>Halomonas</taxon>
    </lineage>
</organism>